<dbReference type="Gene3D" id="3.40.50.12500">
    <property type="match status" value="1"/>
</dbReference>
<organism evidence="1 2">
    <name type="scientific">Nocardioides jishulii</name>
    <dbReference type="NCBI Taxonomy" id="2575440"/>
    <lineage>
        <taxon>Bacteria</taxon>
        <taxon>Bacillati</taxon>
        <taxon>Actinomycetota</taxon>
        <taxon>Actinomycetes</taxon>
        <taxon>Propionibacteriales</taxon>
        <taxon>Nocardioidaceae</taxon>
        <taxon>Nocardioides</taxon>
    </lineage>
</organism>
<dbReference type="EMBL" id="SZPY01000004">
    <property type="protein sequence ID" value="TKI60792.1"/>
    <property type="molecule type" value="Genomic_DNA"/>
</dbReference>
<accession>A0A4U2YK52</accession>
<keyword evidence="2" id="KW-1185">Reference proteome</keyword>
<comment type="caution">
    <text evidence="1">The sequence shown here is derived from an EMBL/GenBank/DDBJ whole genome shotgun (WGS) entry which is preliminary data.</text>
</comment>
<dbReference type="RefSeq" id="WP_137067098.1">
    <property type="nucleotide sequence ID" value="NZ_CP040748.1"/>
</dbReference>
<gene>
    <name evidence="1" type="ORF">FC770_14870</name>
</gene>
<dbReference type="PANTHER" id="PTHR40267:SF1">
    <property type="entry name" value="BLR3294 PROTEIN"/>
    <property type="match status" value="1"/>
</dbReference>
<dbReference type="AlphaFoldDB" id="A0A4U2YK52"/>
<dbReference type="PIRSF" id="PIRSF015736">
    <property type="entry name" value="MI"/>
    <property type="match status" value="1"/>
</dbReference>
<evidence type="ECO:0000313" key="2">
    <source>
        <dbReference type="Proteomes" id="UP000307808"/>
    </source>
</evidence>
<protein>
    <submittedName>
        <fullName evidence="1">Arylmalonate decarboxylase</fullName>
    </submittedName>
</protein>
<dbReference type="PANTHER" id="PTHR40267">
    <property type="entry name" value="BLR3294 PROTEIN"/>
    <property type="match status" value="1"/>
</dbReference>
<dbReference type="Proteomes" id="UP000307808">
    <property type="component" value="Unassembled WGS sequence"/>
</dbReference>
<dbReference type="OrthoDB" id="4537983at2"/>
<evidence type="ECO:0000313" key="1">
    <source>
        <dbReference type="EMBL" id="TKI60792.1"/>
    </source>
</evidence>
<reference evidence="1 2" key="1">
    <citation type="submission" date="2019-04" db="EMBL/GenBank/DDBJ databases">
        <authorList>
            <person name="Dong K."/>
        </authorList>
    </citation>
    <scope>NUCLEOTIDE SEQUENCE [LARGE SCALE GENOMIC DNA]</scope>
    <source>
        <strain evidence="2">dk3543</strain>
    </source>
</reference>
<dbReference type="InterPro" id="IPR026286">
    <property type="entry name" value="MaiA/AMDase"/>
</dbReference>
<sequence>MPVGTGAVITPQEKKGTKFALVLPSTNTSVERELHDLRPQDCSWHTGRIMINAPALDSAEAFGLFREGLNEAMPSALEIVMTCNPDYIVMGMSAETFWGGVAGNAEFEQRVRDLTGREVTTGATAAGEALKAFGAKRIGIVTPYQPVGDEQVVAYFTELGFEVAGITGLCSESATSIATESPEKLREAFLSVDGDDVDALIQCGTNLECAATAAALEKEIGKPVIAINIATAWHAFRTNGIADRITGYGRLLEEH</sequence>
<dbReference type="Pfam" id="PF17645">
    <property type="entry name" value="Amdase"/>
    <property type="match status" value="1"/>
</dbReference>
<proteinExistence type="predicted"/>
<dbReference type="InterPro" id="IPR053714">
    <property type="entry name" value="Iso_Racemase_Enz_sf"/>
</dbReference>
<name>A0A4U2YK52_9ACTN</name>